<dbReference type="EMBL" id="BAAASE010000003">
    <property type="protein sequence ID" value="GAA2396547.1"/>
    <property type="molecule type" value="Genomic_DNA"/>
</dbReference>
<feature type="domain" description="A-factor biosynthesis hotdog" evidence="1">
    <location>
        <begin position="17"/>
        <end position="151"/>
    </location>
</feature>
<evidence type="ECO:0000313" key="3">
    <source>
        <dbReference type="Proteomes" id="UP001499986"/>
    </source>
</evidence>
<reference evidence="3" key="1">
    <citation type="journal article" date="2019" name="Int. J. Syst. Evol. Microbiol.">
        <title>The Global Catalogue of Microorganisms (GCM) 10K type strain sequencing project: providing services to taxonomists for standard genome sequencing and annotation.</title>
        <authorList>
            <consortium name="The Broad Institute Genomics Platform"/>
            <consortium name="The Broad Institute Genome Sequencing Center for Infectious Disease"/>
            <person name="Wu L."/>
            <person name="Ma J."/>
        </authorList>
    </citation>
    <scope>NUCLEOTIDE SEQUENCE [LARGE SCALE GENOMIC DNA]</scope>
    <source>
        <strain evidence="3">JCM 4358</strain>
    </source>
</reference>
<keyword evidence="3" id="KW-1185">Reference proteome</keyword>
<dbReference type="RefSeq" id="WP_346138172.1">
    <property type="nucleotide sequence ID" value="NZ_BAAASE010000003.1"/>
</dbReference>
<organism evidence="2 3">
    <name type="scientific">Streptomyces coeruleofuscus</name>
    <dbReference type="NCBI Taxonomy" id="66879"/>
    <lineage>
        <taxon>Bacteria</taxon>
        <taxon>Bacillati</taxon>
        <taxon>Actinomycetota</taxon>
        <taxon>Actinomycetes</taxon>
        <taxon>Kitasatosporales</taxon>
        <taxon>Streptomycetaceae</taxon>
        <taxon>Streptomyces</taxon>
    </lineage>
</organism>
<dbReference type="InterPro" id="IPR005509">
    <property type="entry name" value="AfsA_hotdog_dom"/>
</dbReference>
<sequence>MDTVLALSRLFLGPQHLVHKPDSPEAFLLDAGTPVRQSFSFATELPDRHPLFSDTTTPFHDLLFPVEALRQAALFAARQYFRVPEKRITAVSATGVEITDVTPWRRIGEGSRLTLDLALTPVDVVTGVPRGLECEAAVSIDGRRCGAADARLVFLSPGVYRGHREAGRRQSEQSIAAGWLVEPAGVPAPEQVGHRDPRHVLVALSAEGEDGDEELLFPVDGQAAEAVLADGSGEVPPALFLEASRQAALLAAAELHGFVPSHALLTRWQAAFRGFAEPGLPLYCAVGGVSGADGTGPAPAADRDAAGRPSARLGLTFRQGDREVARVSVTVLQDC</sequence>
<dbReference type="Pfam" id="PF03756">
    <property type="entry name" value="AfsA"/>
    <property type="match status" value="2"/>
</dbReference>
<proteinExistence type="predicted"/>
<dbReference type="Proteomes" id="UP001499986">
    <property type="component" value="Unassembled WGS sequence"/>
</dbReference>
<accession>A0ABP5VCF2</accession>
<protein>
    <recommendedName>
        <fullName evidence="1">A-factor biosynthesis hotdog domain-containing protein</fullName>
    </recommendedName>
</protein>
<evidence type="ECO:0000259" key="1">
    <source>
        <dbReference type="Pfam" id="PF03756"/>
    </source>
</evidence>
<comment type="caution">
    <text evidence="2">The sequence shown here is derived from an EMBL/GenBank/DDBJ whole genome shotgun (WGS) entry which is preliminary data.</text>
</comment>
<gene>
    <name evidence="2" type="ORF">GCM10010255_30300</name>
</gene>
<evidence type="ECO:0000313" key="2">
    <source>
        <dbReference type="EMBL" id="GAA2396547.1"/>
    </source>
</evidence>
<name>A0ABP5VCF2_9ACTN</name>
<feature type="domain" description="A-factor biosynthesis hotdog" evidence="1">
    <location>
        <begin position="192"/>
        <end position="331"/>
    </location>
</feature>